<evidence type="ECO:0000256" key="2">
    <source>
        <dbReference type="SAM" id="SignalP"/>
    </source>
</evidence>
<proteinExistence type="predicted"/>
<comment type="caution">
    <text evidence="3">The sequence shown here is derived from an EMBL/GenBank/DDBJ whole genome shotgun (WGS) entry which is preliminary data.</text>
</comment>
<accession>A0ABR3X699</accession>
<feature type="chain" id="PRO_5045123516" evidence="2">
    <location>
        <begin position="20"/>
        <end position="303"/>
    </location>
</feature>
<keyword evidence="1" id="KW-0812">Transmembrane</keyword>
<keyword evidence="1" id="KW-0472">Membrane</keyword>
<evidence type="ECO:0000313" key="4">
    <source>
        <dbReference type="Proteomes" id="UP001583177"/>
    </source>
</evidence>
<keyword evidence="2" id="KW-0732">Signal</keyword>
<evidence type="ECO:0000256" key="1">
    <source>
        <dbReference type="SAM" id="Phobius"/>
    </source>
</evidence>
<feature type="signal peptide" evidence="2">
    <location>
        <begin position="1"/>
        <end position="19"/>
    </location>
</feature>
<feature type="transmembrane region" description="Helical" evidence="1">
    <location>
        <begin position="126"/>
        <end position="144"/>
    </location>
</feature>
<name>A0ABR3X699_9PEZI</name>
<dbReference type="EMBL" id="JAWRVE010000034">
    <property type="protein sequence ID" value="KAL1871144.1"/>
    <property type="molecule type" value="Genomic_DNA"/>
</dbReference>
<sequence>MSSLWHILIFIHWPYLCSSKYAGLRGPQKFQRFLPSSSQHTLWAHNERDCGESLSAYVQEWKAAGSLDRLDALCLRHQECILRSMSESSKSFMASSSLVLGLSPIILSTLGPTISEIGLISLNRPLLSLLLTFGTVGIYPSRVFSYETDSPSNIIRKPSLFPKWLLGRLCASRWRASLASLAEYVVVGIAVFNVCYTSWQLGIATVLNFICQSSYMPILWTVLPFFVHLPSVLALRANIESKSLRSALALEFKLSVFLQGRGRPLFGSESQATVLASFCGRIFRGTYVCGNRHSIISPIHHDR</sequence>
<keyword evidence="4" id="KW-1185">Reference proteome</keyword>
<evidence type="ECO:0000313" key="3">
    <source>
        <dbReference type="EMBL" id="KAL1871144.1"/>
    </source>
</evidence>
<reference evidence="3 4" key="1">
    <citation type="journal article" date="2024" name="IMA Fungus">
        <title>IMA Genome - F19 : A genome assembly and annotation guide to empower mycologists, including annotated draft genome sequences of Ceratocystis pirilliformis, Diaporthe australafricana, Fusarium ophioides, Paecilomyces lecythidis, and Sporothrix stenoceras.</title>
        <authorList>
            <person name="Aylward J."/>
            <person name="Wilson A.M."/>
            <person name="Visagie C.M."/>
            <person name="Spraker J."/>
            <person name="Barnes I."/>
            <person name="Buitendag C."/>
            <person name="Ceriani C."/>
            <person name="Del Mar Angel L."/>
            <person name="du Plessis D."/>
            <person name="Fuchs T."/>
            <person name="Gasser K."/>
            <person name="Kramer D."/>
            <person name="Li W."/>
            <person name="Munsamy K."/>
            <person name="Piso A."/>
            <person name="Price J.L."/>
            <person name="Sonnekus B."/>
            <person name="Thomas C."/>
            <person name="van der Nest A."/>
            <person name="van Dijk A."/>
            <person name="van Heerden A."/>
            <person name="van Vuuren N."/>
            <person name="Yilmaz N."/>
            <person name="Duong T.A."/>
            <person name="van der Merwe N.A."/>
            <person name="Wingfield M.J."/>
            <person name="Wingfield B.D."/>
        </authorList>
    </citation>
    <scope>NUCLEOTIDE SEQUENCE [LARGE SCALE GENOMIC DNA]</scope>
    <source>
        <strain evidence="3 4">CMW 18300</strain>
    </source>
</reference>
<organism evidence="3 4">
    <name type="scientific">Diaporthe australafricana</name>
    <dbReference type="NCBI Taxonomy" id="127596"/>
    <lineage>
        <taxon>Eukaryota</taxon>
        <taxon>Fungi</taxon>
        <taxon>Dikarya</taxon>
        <taxon>Ascomycota</taxon>
        <taxon>Pezizomycotina</taxon>
        <taxon>Sordariomycetes</taxon>
        <taxon>Sordariomycetidae</taxon>
        <taxon>Diaporthales</taxon>
        <taxon>Diaporthaceae</taxon>
        <taxon>Diaporthe</taxon>
    </lineage>
</organism>
<dbReference type="Proteomes" id="UP001583177">
    <property type="component" value="Unassembled WGS sequence"/>
</dbReference>
<feature type="transmembrane region" description="Helical" evidence="1">
    <location>
        <begin position="181"/>
        <end position="203"/>
    </location>
</feature>
<keyword evidence="1" id="KW-1133">Transmembrane helix</keyword>
<feature type="transmembrane region" description="Helical" evidence="1">
    <location>
        <begin position="92"/>
        <end position="114"/>
    </location>
</feature>
<feature type="transmembrane region" description="Helical" evidence="1">
    <location>
        <begin position="215"/>
        <end position="235"/>
    </location>
</feature>
<gene>
    <name evidence="3" type="ORF">Daus18300_004889</name>
</gene>
<protein>
    <submittedName>
        <fullName evidence="3">Uncharacterized protein</fullName>
    </submittedName>
</protein>